<dbReference type="RefSeq" id="WP_285966267.1">
    <property type="nucleotide sequence ID" value="NZ_CP127294.1"/>
</dbReference>
<dbReference type="SFLD" id="SFLDG00180">
    <property type="entry name" value="muconate_cycloisomerase"/>
    <property type="match status" value="1"/>
</dbReference>
<comment type="similarity">
    <text evidence="1">Belongs to the mandelate racemase/muconate lactonizing enzyme family.</text>
</comment>
<evidence type="ECO:0000259" key="3">
    <source>
        <dbReference type="SMART" id="SM00922"/>
    </source>
</evidence>
<dbReference type="Pfam" id="PF13378">
    <property type="entry name" value="MR_MLE_C"/>
    <property type="match status" value="1"/>
</dbReference>
<organism evidence="4 5">
    <name type="scientific">Amycolatopsis carbonis</name>
    <dbReference type="NCBI Taxonomy" id="715471"/>
    <lineage>
        <taxon>Bacteria</taxon>
        <taxon>Bacillati</taxon>
        <taxon>Actinomycetota</taxon>
        <taxon>Actinomycetes</taxon>
        <taxon>Pseudonocardiales</taxon>
        <taxon>Pseudonocardiaceae</taxon>
        <taxon>Amycolatopsis</taxon>
    </lineage>
</organism>
<sequence length="378" mass="40868">MKITDITGTAVRADYRPEYMKDKRYYVKDETQVNVIVQIHTDEGVVGIGEAAHCPGLYGETAPSTLGGIDLLKPGLVGLDPLQLTKANTLMDRYSPAGNVAAKAGIDIALHDLAGKILGIPMYQLLGGRMHDGVPTHITPATYEDTASDMARLMSQGYRFFKQKMSGDTEYDLDIVRSLLPVIGDLATLSLDANQAWSVNQTLLIAEVLEKEVPLHQKVILEQPVLANDFSGLAKIRRSTRFPVMADDGIRTVADLNRVIESEAADIVSLKISRVGGVQKCQQMIRVAEAHNIDYIVDEINEMKVANTAVAHLAVASRNPLYTGVACHTLFEQDFVSSGGVTIVDGVANVSDRPGLGIGSESALGVDLESTAVRYEYA</sequence>
<dbReference type="GO" id="GO:0046872">
    <property type="term" value="F:metal ion binding"/>
    <property type="evidence" value="ECO:0007669"/>
    <property type="project" value="UniProtKB-KW"/>
</dbReference>
<dbReference type="PANTHER" id="PTHR48080">
    <property type="entry name" value="D-GALACTONATE DEHYDRATASE-RELATED"/>
    <property type="match status" value="1"/>
</dbReference>
<gene>
    <name evidence="4" type="ORF">QRX50_28755</name>
</gene>
<accession>A0A9Y2IA46</accession>
<feature type="domain" description="Mandelate racemase/muconate lactonizing enzyme C-terminal" evidence="3">
    <location>
        <begin position="143"/>
        <end position="243"/>
    </location>
</feature>
<dbReference type="PANTHER" id="PTHR48080:SF3">
    <property type="entry name" value="ENOLASE SUPERFAMILY MEMBER DDB_G0284701"/>
    <property type="match status" value="1"/>
</dbReference>
<dbReference type="AlphaFoldDB" id="A0A9Y2IA46"/>
<dbReference type="InterPro" id="IPR034593">
    <property type="entry name" value="DgoD-like"/>
</dbReference>
<dbReference type="EMBL" id="CP127294">
    <property type="protein sequence ID" value="WIX75496.1"/>
    <property type="molecule type" value="Genomic_DNA"/>
</dbReference>
<dbReference type="SUPFAM" id="SSF51604">
    <property type="entry name" value="Enolase C-terminal domain-like"/>
    <property type="match status" value="1"/>
</dbReference>
<dbReference type="InterPro" id="IPR036849">
    <property type="entry name" value="Enolase-like_C_sf"/>
</dbReference>
<name>A0A9Y2IA46_9PSEU</name>
<dbReference type="InterPro" id="IPR029017">
    <property type="entry name" value="Enolase-like_N"/>
</dbReference>
<dbReference type="SMART" id="SM00922">
    <property type="entry name" value="MR_MLE"/>
    <property type="match status" value="1"/>
</dbReference>
<dbReference type="Pfam" id="PF02746">
    <property type="entry name" value="MR_MLE_N"/>
    <property type="match status" value="1"/>
</dbReference>
<dbReference type="InterPro" id="IPR029065">
    <property type="entry name" value="Enolase_C-like"/>
</dbReference>
<dbReference type="SUPFAM" id="SSF54826">
    <property type="entry name" value="Enolase N-terminal domain-like"/>
    <property type="match status" value="1"/>
</dbReference>
<dbReference type="Gene3D" id="3.30.390.10">
    <property type="entry name" value="Enolase-like, N-terminal domain"/>
    <property type="match status" value="1"/>
</dbReference>
<evidence type="ECO:0000256" key="1">
    <source>
        <dbReference type="ARBA" id="ARBA00008031"/>
    </source>
</evidence>
<dbReference type="Gene3D" id="3.20.20.120">
    <property type="entry name" value="Enolase-like C-terminal domain"/>
    <property type="match status" value="1"/>
</dbReference>
<dbReference type="Proteomes" id="UP001236014">
    <property type="component" value="Chromosome"/>
</dbReference>
<protein>
    <submittedName>
        <fullName evidence="4">Enolase C-terminal domain-like protein</fullName>
    </submittedName>
</protein>
<dbReference type="InterPro" id="IPR013341">
    <property type="entry name" value="Mandelate_racemase_N_dom"/>
</dbReference>
<keyword evidence="5" id="KW-1185">Reference proteome</keyword>
<evidence type="ECO:0000256" key="2">
    <source>
        <dbReference type="ARBA" id="ARBA00022723"/>
    </source>
</evidence>
<evidence type="ECO:0000313" key="4">
    <source>
        <dbReference type="EMBL" id="WIX75496.1"/>
    </source>
</evidence>
<dbReference type="InterPro" id="IPR013342">
    <property type="entry name" value="Mandelate_racemase_C"/>
</dbReference>
<dbReference type="KEGG" id="acab:QRX50_28755"/>
<reference evidence="4 5" key="1">
    <citation type="submission" date="2023-06" db="EMBL/GenBank/DDBJ databases">
        <authorList>
            <person name="Oyuntsetseg B."/>
            <person name="Kim S.B."/>
        </authorList>
    </citation>
    <scope>NUCLEOTIDE SEQUENCE [LARGE SCALE GENOMIC DNA]</scope>
    <source>
        <strain evidence="4 5">2-15</strain>
    </source>
</reference>
<dbReference type="SFLD" id="SFLDS00001">
    <property type="entry name" value="Enolase"/>
    <property type="match status" value="1"/>
</dbReference>
<evidence type="ECO:0000313" key="5">
    <source>
        <dbReference type="Proteomes" id="UP001236014"/>
    </source>
</evidence>
<proteinExistence type="inferred from homology"/>
<keyword evidence="2" id="KW-0479">Metal-binding</keyword>